<dbReference type="PANTHER" id="PTHR43079">
    <property type="entry name" value="PROBABLE CADMIUM/ZINC-TRANSPORTING ATPASE HMA1"/>
    <property type="match status" value="1"/>
</dbReference>
<evidence type="ECO:0000256" key="8">
    <source>
        <dbReference type="ARBA" id="ARBA00022967"/>
    </source>
</evidence>
<keyword evidence="10" id="KW-0813">Transport</keyword>
<dbReference type="OrthoDB" id="9813266at2"/>
<feature type="transmembrane region" description="Helical" evidence="12">
    <location>
        <begin position="7"/>
        <end position="23"/>
    </location>
</feature>
<name>A0A0R2A9K3_9LACO</name>
<comment type="caution">
    <text evidence="14">The sequence shown here is derived from an EMBL/GenBank/DDBJ whole genome shotgun (WGS) entry which is preliminary data.</text>
</comment>
<keyword evidence="7" id="KW-0460">Magnesium</keyword>
<feature type="transmembrane region" description="Helical" evidence="12">
    <location>
        <begin position="64"/>
        <end position="82"/>
    </location>
</feature>
<evidence type="ECO:0000256" key="2">
    <source>
        <dbReference type="ARBA" id="ARBA00006024"/>
    </source>
</evidence>
<dbReference type="Gene3D" id="3.40.1110.10">
    <property type="entry name" value="Calcium-transporting ATPase, cytoplasmic domain N"/>
    <property type="match status" value="1"/>
</dbReference>
<feature type="transmembrane region" description="Helical" evidence="12">
    <location>
        <begin position="29"/>
        <end position="48"/>
    </location>
</feature>
<feature type="transmembrane region" description="Helical" evidence="12">
    <location>
        <begin position="569"/>
        <end position="589"/>
    </location>
</feature>
<dbReference type="PRINTS" id="PR00119">
    <property type="entry name" value="CATATPASE"/>
</dbReference>
<evidence type="ECO:0000256" key="12">
    <source>
        <dbReference type="RuleBase" id="RU362081"/>
    </source>
</evidence>
<keyword evidence="6 12" id="KW-0067">ATP-binding</keyword>
<gene>
    <name evidence="14" type="ORF">FC26_GL000229</name>
</gene>
<dbReference type="EMBL" id="AYYY01000061">
    <property type="protein sequence ID" value="KRM60747.1"/>
    <property type="molecule type" value="Genomic_DNA"/>
</dbReference>
<dbReference type="InterPro" id="IPR001757">
    <property type="entry name" value="P_typ_ATPase"/>
</dbReference>
<keyword evidence="5 12" id="KW-0547">Nucleotide-binding</keyword>
<dbReference type="CDD" id="cd07551">
    <property type="entry name" value="P-type_ATPase_HM_ZosA_PfeT-like"/>
    <property type="match status" value="1"/>
</dbReference>
<evidence type="ECO:0000313" key="14">
    <source>
        <dbReference type="EMBL" id="KRM60747.1"/>
    </source>
</evidence>
<dbReference type="STRING" id="1423813.FC26_GL000229"/>
<evidence type="ECO:0000256" key="1">
    <source>
        <dbReference type="ARBA" id="ARBA00004651"/>
    </source>
</evidence>
<dbReference type="InterPro" id="IPR023298">
    <property type="entry name" value="ATPase_P-typ_TM_dom_sf"/>
</dbReference>
<dbReference type="InterPro" id="IPR059000">
    <property type="entry name" value="ATPase_P-type_domA"/>
</dbReference>
<evidence type="ECO:0000256" key="7">
    <source>
        <dbReference type="ARBA" id="ARBA00022842"/>
    </source>
</evidence>
<dbReference type="NCBIfam" id="TIGR01494">
    <property type="entry name" value="ATPase_P-type"/>
    <property type="match status" value="1"/>
</dbReference>
<evidence type="ECO:0000313" key="15">
    <source>
        <dbReference type="Proteomes" id="UP000051733"/>
    </source>
</evidence>
<dbReference type="Gene3D" id="3.40.50.1000">
    <property type="entry name" value="HAD superfamily/HAD-like"/>
    <property type="match status" value="1"/>
</dbReference>
<reference evidence="14 15" key="1">
    <citation type="journal article" date="2015" name="Genome Announc.">
        <title>Expanding the biotechnology potential of lactobacilli through comparative genomics of 213 strains and associated genera.</title>
        <authorList>
            <person name="Sun Z."/>
            <person name="Harris H.M."/>
            <person name="McCann A."/>
            <person name="Guo C."/>
            <person name="Argimon S."/>
            <person name="Zhang W."/>
            <person name="Yang X."/>
            <person name="Jeffery I.B."/>
            <person name="Cooney J.C."/>
            <person name="Kagawa T.F."/>
            <person name="Liu W."/>
            <person name="Song Y."/>
            <person name="Salvetti E."/>
            <person name="Wrobel A."/>
            <person name="Rasinkangas P."/>
            <person name="Parkhill J."/>
            <person name="Rea M.C."/>
            <person name="O'Sullivan O."/>
            <person name="Ritari J."/>
            <person name="Douillard F.P."/>
            <person name="Paul Ross R."/>
            <person name="Yang R."/>
            <person name="Briner A.E."/>
            <person name="Felis G.E."/>
            <person name="de Vos W.M."/>
            <person name="Barrangou R."/>
            <person name="Klaenhammer T.R."/>
            <person name="Caufield P.W."/>
            <person name="Cui Y."/>
            <person name="Zhang H."/>
            <person name="O'Toole P.W."/>
        </authorList>
    </citation>
    <scope>NUCLEOTIDE SEQUENCE [LARGE SCALE GENOMIC DNA]</scope>
    <source>
        <strain evidence="14 15">DSM 20634</strain>
    </source>
</reference>
<keyword evidence="15" id="KW-1185">Reference proteome</keyword>
<evidence type="ECO:0000256" key="5">
    <source>
        <dbReference type="ARBA" id="ARBA00022741"/>
    </source>
</evidence>
<dbReference type="GO" id="GO:0019829">
    <property type="term" value="F:ATPase-coupled monoatomic cation transmembrane transporter activity"/>
    <property type="evidence" value="ECO:0007669"/>
    <property type="project" value="InterPro"/>
</dbReference>
<keyword evidence="8" id="KW-1278">Translocase</keyword>
<feature type="transmembrane region" description="Helical" evidence="12">
    <location>
        <begin position="239"/>
        <end position="259"/>
    </location>
</feature>
<dbReference type="PRINTS" id="PR00120">
    <property type="entry name" value="HATPASE"/>
</dbReference>
<dbReference type="AlphaFoldDB" id="A0A0R2A9K3"/>
<dbReference type="InterPro" id="IPR051949">
    <property type="entry name" value="Cation_Transport_ATPase"/>
</dbReference>
<dbReference type="SFLD" id="SFLDS00003">
    <property type="entry name" value="Haloacid_Dehalogenase"/>
    <property type="match status" value="1"/>
</dbReference>
<dbReference type="SUPFAM" id="SSF81665">
    <property type="entry name" value="Calcium ATPase, transmembrane domain M"/>
    <property type="match status" value="1"/>
</dbReference>
<dbReference type="InterPro" id="IPR008250">
    <property type="entry name" value="ATPase_P-typ_transduc_dom_A_sf"/>
</dbReference>
<feature type="domain" description="P-type ATPase A" evidence="13">
    <location>
        <begin position="119"/>
        <end position="220"/>
    </location>
</feature>
<dbReference type="PATRIC" id="fig|1423813.3.peg.239"/>
<dbReference type="InterPro" id="IPR018303">
    <property type="entry name" value="ATPase_P-typ_P_site"/>
</dbReference>
<keyword evidence="4 12" id="KW-0479">Metal-binding</keyword>
<dbReference type="NCBIfam" id="TIGR01525">
    <property type="entry name" value="ATPase-IB_hvy"/>
    <property type="match status" value="1"/>
</dbReference>
<dbReference type="SFLD" id="SFLDF00027">
    <property type="entry name" value="p-type_atpase"/>
    <property type="match status" value="1"/>
</dbReference>
<evidence type="ECO:0000256" key="3">
    <source>
        <dbReference type="ARBA" id="ARBA00022692"/>
    </source>
</evidence>
<evidence type="ECO:0000256" key="9">
    <source>
        <dbReference type="ARBA" id="ARBA00022989"/>
    </source>
</evidence>
<dbReference type="GO" id="GO:0005524">
    <property type="term" value="F:ATP binding"/>
    <property type="evidence" value="ECO:0007669"/>
    <property type="project" value="UniProtKB-UniRule"/>
</dbReference>
<evidence type="ECO:0000256" key="6">
    <source>
        <dbReference type="ARBA" id="ARBA00022840"/>
    </source>
</evidence>
<dbReference type="SFLD" id="SFLDG00002">
    <property type="entry name" value="C1.7:_P-type_atpase_like"/>
    <property type="match status" value="1"/>
</dbReference>
<dbReference type="Pfam" id="PF00122">
    <property type="entry name" value="E1-E2_ATPase"/>
    <property type="match status" value="1"/>
</dbReference>
<dbReference type="GO" id="GO:0046872">
    <property type="term" value="F:metal ion binding"/>
    <property type="evidence" value="ECO:0007669"/>
    <property type="project" value="UniProtKB-KW"/>
</dbReference>
<dbReference type="Pfam" id="PF00702">
    <property type="entry name" value="Hydrolase"/>
    <property type="match status" value="1"/>
</dbReference>
<dbReference type="InterPro" id="IPR023214">
    <property type="entry name" value="HAD_sf"/>
</dbReference>
<dbReference type="GO" id="GO:0016887">
    <property type="term" value="F:ATP hydrolysis activity"/>
    <property type="evidence" value="ECO:0007669"/>
    <property type="project" value="InterPro"/>
</dbReference>
<dbReference type="PROSITE" id="PS00154">
    <property type="entry name" value="ATPASE_E1_E2"/>
    <property type="match status" value="1"/>
</dbReference>
<comment type="similarity">
    <text evidence="2 12">Belongs to the cation transport ATPase (P-type) (TC 3.A.3) family. Type IB subfamily.</text>
</comment>
<dbReference type="InterPro" id="IPR027256">
    <property type="entry name" value="P-typ_ATPase_IB"/>
</dbReference>
<feature type="transmembrane region" description="Helical" evidence="12">
    <location>
        <begin position="595"/>
        <end position="618"/>
    </location>
</feature>
<dbReference type="InterPro" id="IPR023299">
    <property type="entry name" value="ATPase_P-typ_cyto_dom_N"/>
</dbReference>
<dbReference type="InterPro" id="IPR036412">
    <property type="entry name" value="HAD-like_sf"/>
</dbReference>
<keyword evidence="10" id="KW-0406">Ion transport</keyword>
<dbReference type="Gene3D" id="2.70.150.10">
    <property type="entry name" value="Calcium-transporting ATPase, cytoplasmic transduction domain A"/>
    <property type="match status" value="1"/>
</dbReference>
<keyword evidence="9 12" id="KW-1133">Transmembrane helix</keyword>
<dbReference type="RefSeq" id="WP_057779960.1">
    <property type="nucleotide sequence ID" value="NZ_AYYY01000061.1"/>
</dbReference>
<dbReference type="NCBIfam" id="TIGR01512">
    <property type="entry name" value="ATPase-IB2_Cd"/>
    <property type="match status" value="1"/>
</dbReference>
<dbReference type="SUPFAM" id="SSF81653">
    <property type="entry name" value="Calcium ATPase, transduction domain A"/>
    <property type="match status" value="1"/>
</dbReference>
<dbReference type="GO" id="GO:0005886">
    <property type="term" value="C:plasma membrane"/>
    <property type="evidence" value="ECO:0007669"/>
    <property type="project" value="UniProtKB-SubCell"/>
</dbReference>
<sequence length="622" mass="67195">MRKYAPLWLYFVGLGLFLIALLLPTSLNLVQIILMVLTTFVAGYHVAWEGIEETIECTKQRHRVTLNIHVLMFAAALGAMVIGSFTEAALLILIFAGAHFLEEYAENKSRKEITSLLKMAPVEARRFNAQGEIEVVGVSQLEIGDRLQILNGAQVPTDGTISQGIASIDESSINGESIPREKQVGDPVFGSTINGNSTFEMTVTKTSDETVFAKIITMVEAAQASPTKTATMIQKFEPIYVNIVIALLPVVLLAGPYLLHWSWTTSFYRMIVFLVSASPCALAASAVPATLSGISNLARNGVLFKGGAFLSNLAQLKAIAFDKTGTLTQGTPAVTDHYFSDTVDQLALTQVIVAMEQQSNHPLAEAIVTGFSEVTELPTLTSENEVGRGLTAHFEGHTYVIGKPGRFTDVAPEFLSRFETLGKQGKTVVFVAVDDQVVGLIAMMDLPKESAKEAIAYFNRHQVETVMITGDAQHTGEAVAQTLSIKRAITNVLPEQKVDVIQQMRQTAQPIAMVGDGVNDAPALATADVGIAMGSGTDVAIDVADVVLVENDLSRLTYAHRLSNKMNRIVIENIVIAMSIVALLIVLNVLQITDIAWGVAVHEGSTLVVILNGLRLLLVRRK</sequence>
<dbReference type="SUPFAM" id="SSF56784">
    <property type="entry name" value="HAD-like"/>
    <property type="match status" value="1"/>
</dbReference>
<dbReference type="FunFam" id="2.70.150.10:FF:000002">
    <property type="entry name" value="Copper-transporting ATPase 1, putative"/>
    <property type="match status" value="1"/>
</dbReference>
<dbReference type="InterPro" id="IPR044492">
    <property type="entry name" value="P_typ_ATPase_HD_dom"/>
</dbReference>
<dbReference type="Proteomes" id="UP000051733">
    <property type="component" value="Unassembled WGS sequence"/>
</dbReference>
<protein>
    <submittedName>
        <fullName evidence="14">Heavy metal-transporting ATPase</fullName>
    </submittedName>
</protein>
<dbReference type="PANTHER" id="PTHR43079:SF1">
    <property type="entry name" value="CADMIUM_ZINC-TRANSPORTING ATPASE HMA1, CHLOROPLASTIC-RELATED"/>
    <property type="match status" value="1"/>
</dbReference>
<evidence type="ECO:0000259" key="13">
    <source>
        <dbReference type="Pfam" id="PF00122"/>
    </source>
</evidence>
<comment type="subcellular location">
    <subcellularLocation>
        <location evidence="1">Cell membrane</location>
        <topology evidence="1">Multi-pass membrane protein</topology>
    </subcellularLocation>
</comment>
<keyword evidence="3 12" id="KW-0812">Transmembrane</keyword>
<accession>A0A0R2A9K3</accession>
<proteinExistence type="inferred from homology"/>
<organism evidence="14 15">
    <name type="scientific">Paucilactobacillus vaccinostercus DSM 20634</name>
    <dbReference type="NCBI Taxonomy" id="1423813"/>
    <lineage>
        <taxon>Bacteria</taxon>
        <taxon>Bacillati</taxon>
        <taxon>Bacillota</taxon>
        <taxon>Bacilli</taxon>
        <taxon>Lactobacillales</taxon>
        <taxon>Lactobacillaceae</taxon>
        <taxon>Paucilactobacillus</taxon>
    </lineage>
</organism>
<keyword evidence="11 12" id="KW-0472">Membrane</keyword>
<evidence type="ECO:0000256" key="10">
    <source>
        <dbReference type="ARBA" id="ARBA00023065"/>
    </source>
</evidence>
<evidence type="ECO:0000256" key="11">
    <source>
        <dbReference type="ARBA" id="ARBA00023136"/>
    </source>
</evidence>
<keyword evidence="12" id="KW-1003">Cell membrane</keyword>
<evidence type="ECO:0000256" key="4">
    <source>
        <dbReference type="ARBA" id="ARBA00022723"/>
    </source>
</evidence>